<proteinExistence type="predicted"/>
<sequence>MQSDISAADRASGWLPEYVIDEFRNNNDGHIQRIVEEVTKESSEIGDSPSTDPLILDEINITFVETETFTEVDEHETETETNVAEDLTDTPIERKFELTLQSAAAILDALKQDKKIKQKWETGTIEIEHHLKK</sequence>
<dbReference type="EMBL" id="JH817298">
    <property type="protein sequence ID" value="EKC24494.1"/>
    <property type="molecule type" value="Genomic_DNA"/>
</dbReference>
<dbReference type="HOGENOM" id="CLU_1908694_0_0_1"/>
<evidence type="ECO:0000313" key="1">
    <source>
        <dbReference type="EMBL" id="EKC24494.1"/>
    </source>
</evidence>
<dbReference type="InParanoid" id="K1PZI8"/>
<name>K1PZI8_MAGGI</name>
<reference evidence="1" key="1">
    <citation type="journal article" date="2012" name="Nature">
        <title>The oyster genome reveals stress adaptation and complexity of shell formation.</title>
        <authorList>
            <person name="Zhang G."/>
            <person name="Fang X."/>
            <person name="Guo X."/>
            <person name="Li L."/>
            <person name="Luo R."/>
            <person name="Xu F."/>
            <person name="Yang P."/>
            <person name="Zhang L."/>
            <person name="Wang X."/>
            <person name="Qi H."/>
            <person name="Xiong Z."/>
            <person name="Que H."/>
            <person name="Xie Y."/>
            <person name="Holland P.W."/>
            <person name="Paps J."/>
            <person name="Zhu Y."/>
            <person name="Wu F."/>
            <person name="Chen Y."/>
            <person name="Wang J."/>
            <person name="Peng C."/>
            <person name="Meng J."/>
            <person name="Yang L."/>
            <person name="Liu J."/>
            <person name="Wen B."/>
            <person name="Zhang N."/>
            <person name="Huang Z."/>
            <person name="Zhu Q."/>
            <person name="Feng Y."/>
            <person name="Mount A."/>
            <person name="Hedgecock D."/>
            <person name="Xu Z."/>
            <person name="Liu Y."/>
            <person name="Domazet-Loso T."/>
            <person name="Du Y."/>
            <person name="Sun X."/>
            <person name="Zhang S."/>
            <person name="Liu B."/>
            <person name="Cheng P."/>
            <person name="Jiang X."/>
            <person name="Li J."/>
            <person name="Fan D."/>
            <person name="Wang W."/>
            <person name="Fu W."/>
            <person name="Wang T."/>
            <person name="Wang B."/>
            <person name="Zhang J."/>
            <person name="Peng Z."/>
            <person name="Li Y."/>
            <person name="Li N."/>
            <person name="Wang J."/>
            <person name="Chen M."/>
            <person name="He Y."/>
            <person name="Tan F."/>
            <person name="Song X."/>
            <person name="Zheng Q."/>
            <person name="Huang R."/>
            <person name="Yang H."/>
            <person name="Du X."/>
            <person name="Chen L."/>
            <person name="Yang M."/>
            <person name="Gaffney P.M."/>
            <person name="Wang S."/>
            <person name="Luo L."/>
            <person name="She Z."/>
            <person name="Ming Y."/>
            <person name="Huang W."/>
            <person name="Zhang S."/>
            <person name="Huang B."/>
            <person name="Zhang Y."/>
            <person name="Qu T."/>
            <person name="Ni P."/>
            <person name="Miao G."/>
            <person name="Wang J."/>
            <person name="Wang Q."/>
            <person name="Steinberg C.E."/>
            <person name="Wang H."/>
            <person name="Li N."/>
            <person name="Qian L."/>
            <person name="Zhang G."/>
            <person name="Li Y."/>
            <person name="Yang H."/>
            <person name="Liu X."/>
            <person name="Wang J."/>
            <person name="Yin Y."/>
            <person name="Wang J."/>
        </authorList>
    </citation>
    <scope>NUCLEOTIDE SEQUENCE [LARGE SCALE GENOMIC DNA]</scope>
    <source>
        <strain evidence="1">05x7-T-G4-1.051#20</strain>
    </source>
</reference>
<protein>
    <submittedName>
        <fullName evidence="1">Uncharacterized protein</fullName>
    </submittedName>
</protein>
<organism evidence="1">
    <name type="scientific">Magallana gigas</name>
    <name type="common">Pacific oyster</name>
    <name type="synonym">Crassostrea gigas</name>
    <dbReference type="NCBI Taxonomy" id="29159"/>
    <lineage>
        <taxon>Eukaryota</taxon>
        <taxon>Metazoa</taxon>
        <taxon>Spiralia</taxon>
        <taxon>Lophotrochozoa</taxon>
        <taxon>Mollusca</taxon>
        <taxon>Bivalvia</taxon>
        <taxon>Autobranchia</taxon>
        <taxon>Pteriomorphia</taxon>
        <taxon>Ostreida</taxon>
        <taxon>Ostreoidea</taxon>
        <taxon>Ostreidae</taxon>
        <taxon>Magallana</taxon>
    </lineage>
</organism>
<gene>
    <name evidence="1" type="ORF">CGI_10019597</name>
</gene>
<dbReference type="AlphaFoldDB" id="K1PZI8"/>
<accession>K1PZI8</accession>